<dbReference type="InterPro" id="IPR008972">
    <property type="entry name" value="Cupredoxin"/>
</dbReference>
<dbReference type="PANTHER" id="PTHR11709">
    <property type="entry name" value="MULTI-COPPER OXIDASE"/>
    <property type="match status" value="1"/>
</dbReference>
<feature type="domain" description="Plastocyanin-like" evidence="6">
    <location>
        <begin position="513"/>
        <end position="630"/>
    </location>
</feature>
<evidence type="ECO:0000259" key="6">
    <source>
        <dbReference type="Pfam" id="PF07731"/>
    </source>
</evidence>
<protein>
    <submittedName>
        <fullName evidence="8">Multicopper oxidase-domain-containing protein</fullName>
    </submittedName>
</protein>
<dbReference type="PROSITE" id="PS00080">
    <property type="entry name" value="MULTICOPPER_OXIDASE2"/>
    <property type="match status" value="1"/>
</dbReference>
<keyword evidence="2" id="KW-0479">Metal-binding</keyword>
<dbReference type="AlphaFoldDB" id="A0AAV9I1D0"/>
<dbReference type="GO" id="GO:0005507">
    <property type="term" value="F:copper ion binding"/>
    <property type="evidence" value="ECO:0007669"/>
    <property type="project" value="InterPro"/>
</dbReference>
<reference evidence="8" key="1">
    <citation type="journal article" date="2023" name="Mol. Phylogenet. Evol.">
        <title>Genome-scale phylogeny and comparative genomics of the fungal order Sordariales.</title>
        <authorList>
            <person name="Hensen N."/>
            <person name="Bonometti L."/>
            <person name="Westerberg I."/>
            <person name="Brannstrom I.O."/>
            <person name="Guillou S."/>
            <person name="Cros-Aarteil S."/>
            <person name="Calhoun S."/>
            <person name="Haridas S."/>
            <person name="Kuo A."/>
            <person name="Mondo S."/>
            <person name="Pangilinan J."/>
            <person name="Riley R."/>
            <person name="LaButti K."/>
            <person name="Andreopoulos B."/>
            <person name="Lipzen A."/>
            <person name="Chen C."/>
            <person name="Yan M."/>
            <person name="Daum C."/>
            <person name="Ng V."/>
            <person name="Clum A."/>
            <person name="Steindorff A."/>
            <person name="Ohm R.A."/>
            <person name="Martin F."/>
            <person name="Silar P."/>
            <person name="Natvig D.O."/>
            <person name="Lalanne C."/>
            <person name="Gautier V."/>
            <person name="Ament-Velasquez S.L."/>
            <person name="Kruys A."/>
            <person name="Hutchinson M.I."/>
            <person name="Powell A.J."/>
            <person name="Barry K."/>
            <person name="Miller A.N."/>
            <person name="Grigoriev I.V."/>
            <person name="Debuchy R."/>
            <person name="Gladieux P."/>
            <person name="Hiltunen Thoren M."/>
            <person name="Johannesson H."/>
        </authorList>
    </citation>
    <scope>NUCLEOTIDE SEQUENCE</scope>
    <source>
        <strain evidence="8">PSN324</strain>
    </source>
</reference>
<evidence type="ECO:0000259" key="5">
    <source>
        <dbReference type="Pfam" id="PF00394"/>
    </source>
</evidence>
<proteinExistence type="inferred from homology"/>
<name>A0AAV9I1D0_9PEZI</name>
<dbReference type="InterPro" id="IPR033138">
    <property type="entry name" value="Cu_oxidase_CS"/>
</dbReference>
<evidence type="ECO:0000256" key="2">
    <source>
        <dbReference type="ARBA" id="ARBA00022723"/>
    </source>
</evidence>
<sequence>MTLTERLWNTFTQILSIASLNSFNPYGDSGSRQIPLFSTNHQDVITHGEKGPRFRPPGHAIDGPGSDFECDYQAMPGWRSCSTPESRDCWLTDDKGNFFNTSTNYEDFAPIGIVRDYTLNLTDTTINADGLIMADAKVFNGQYPGTWIQACWGDTLRITVINNLKHNGTSIHWHGIRQNGTAHMDGVNGVTQCPIAPGDSFVYEWKAVQYGSTWYHSHYSMQYADGLVGPLTLHGPSSGNYDEAADLPLLVTDWAHNSGFEAVYTGMENETILLNGRGNVTRQLENVTATEEISPPYNLHFEKLEDQPNGKPKRYLLRLINTSFLTTFVFSIDNHILTVVSSDFVPVVPYSNTSVLVGIGQRYNLIVEANPVSNPANPAIPEDGNFWIRTYVAECLRREPLTHLPGYERNGILRYNQSSTSEPSSHPWEGISKACSDETYSSLVPVLPWDVGRPANSGEEYRVGVNGSVTGTPEFGPVAAWGIVPERFGARFTPLRIDFNDPTILHLNNTSNSWPARWVITPENFGDDDWVYLALIGDGGQGLANAGAHPIHLHGHDFAILEQVENAKYVPGNLNLKFDNPPRRDVVLLPARGYVVIAFKTDNPGPWLMHCHIATHAAEGLALQIMERQKDANATWPFETSPVIDLVQETCRKWNEWHGVCENWWPGGEAACARNQSDPVYAFQDDSGI</sequence>
<evidence type="ECO:0000256" key="3">
    <source>
        <dbReference type="ARBA" id="ARBA00023002"/>
    </source>
</evidence>
<keyword evidence="3" id="KW-0560">Oxidoreductase</keyword>
<keyword evidence="9" id="KW-1185">Reference proteome</keyword>
<dbReference type="Pfam" id="PF07731">
    <property type="entry name" value="Cu-oxidase_2"/>
    <property type="match status" value="1"/>
</dbReference>
<evidence type="ECO:0000313" key="9">
    <source>
        <dbReference type="Proteomes" id="UP001321749"/>
    </source>
</evidence>
<dbReference type="PANTHER" id="PTHR11709:SF71">
    <property type="entry name" value="OXIDOREDUCTASE TPCJ"/>
    <property type="match status" value="1"/>
</dbReference>
<feature type="domain" description="Plastocyanin-like" evidence="5">
    <location>
        <begin position="248"/>
        <end position="396"/>
    </location>
</feature>
<dbReference type="InterPro" id="IPR001117">
    <property type="entry name" value="Cu-oxidase_2nd"/>
</dbReference>
<feature type="domain" description="Plastocyanin-like" evidence="7">
    <location>
        <begin position="122"/>
        <end position="236"/>
    </location>
</feature>
<dbReference type="PROSITE" id="PS00079">
    <property type="entry name" value="MULTICOPPER_OXIDASE1"/>
    <property type="match status" value="1"/>
</dbReference>
<evidence type="ECO:0000256" key="1">
    <source>
        <dbReference type="ARBA" id="ARBA00010609"/>
    </source>
</evidence>
<dbReference type="EMBL" id="MU864934">
    <property type="protein sequence ID" value="KAK4466020.1"/>
    <property type="molecule type" value="Genomic_DNA"/>
</dbReference>
<evidence type="ECO:0000259" key="7">
    <source>
        <dbReference type="Pfam" id="PF07732"/>
    </source>
</evidence>
<comment type="similarity">
    <text evidence="1">Belongs to the multicopper oxidase family.</text>
</comment>
<dbReference type="Gene3D" id="2.60.40.420">
    <property type="entry name" value="Cupredoxins - blue copper proteins"/>
    <property type="match status" value="3"/>
</dbReference>
<dbReference type="InterPro" id="IPR011706">
    <property type="entry name" value="Cu-oxidase_C"/>
</dbReference>
<comment type="caution">
    <text evidence="8">The sequence shown here is derived from an EMBL/GenBank/DDBJ whole genome shotgun (WGS) entry which is preliminary data.</text>
</comment>
<keyword evidence="4" id="KW-0186">Copper</keyword>
<organism evidence="8 9">
    <name type="scientific">Cladorrhinum samala</name>
    <dbReference type="NCBI Taxonomy" id="585594"/>
    <lineage>
        <taxon>Eukaryota</taxon>
        <taxon>Fungi</taxon>
        <taxon>Dikarya</taxon>
        <taxon>Ascomycota</taxon>
        <taxon>Pezizomycotina</taxon>
        <taxon>Sordariomycetes</taxon>
        <taxon>Sordariomycetidae</taxon>
        <taxon>Sordariales</taxon>
        <taxon>Podosporaceae</taxon>
        <taxon>Cladorrhinum</taxon>
    </lineage>
</organism>
<dbReference type="InterPro" id="IPR045087">
    <property type="entry name" value="Cu-oxidase_fam"/>
</dbReference>
<dbReference type="InterPro" id="IPR011707">
    <property type="entry name" value="Cu-oxidase-like_N"/>
</dbReference>
<dbReference type="Proteomes" id="UP001321749">
    <property type="component" value="Unassembled WGS sequence"/>
</dbReference>
<reference evidence="8" key="2">
    <citation type="submission" date="2023-06" db="EMBL/GenBank/DDBJ databases">
        <authorList>
            <consortium name="Lawrence Berkeley National Laboratory"/>
            <person name="Mondo S.J."/>
            <person name="Hensen N."/>
            <person name="Bonometti L."/>
            <person name="Westerberg I."/>
            <person name="Brannstrom I.O."/>
            <person name="Guillou S."/>
            <person name="Cros-Aarteil S."/>
            <person name="Calhoun S."/>
            <person name="Haridas S."/>
            <person name="Kuo A."/>
            <person name="Pangilinan J."/>
            <person name="Riley R."/>
            <person name="Labutti K."/>
            <person name="Andreopoulos B."/>
            <person name="Lipzen A."/>
            <person name="Chen C."/>
            <person name="Yanf M."/>
            <person name="Daum C."/>
            <person name="Ng V."/>
            <person name="Clum A."/>
            <person name="Steindorff A."/>
            <person name="Ohm R."/>
            <person name="Martin F."/>
            <person name="Silar P."/>
            <person name="Natvig D."/>
            <person name="Lalanne C."/>
            <person name="Gautier V."/>
            <person name="Ament-Velasquez S.L."/>
            <person name="Kruys A."/>
            <person name="Hutchinson M.I."/>
            <person name="Powell A.J."/>
            <person name="Barry K."/>
            <person name="Miller A.N."/>
            <person name="Grigoriev I.V."/>
            <person name="Debuchy R."/>
            <person name="Gladieux P."/>
            <person name="Thoren M.H."/>
            <person name="Johannesson H."/>
        </authorList>
    </citation>
    <scope>NUCLEOTIDE SEQUENCE</scope>
    <source>
        <strain evidence="8">PSN324</strain>
    </source>
</reference>
<dbReference type="SUPFAM" id="SSF49503">
    <property type="entry name" value="Cupredoxins"/>
    <property type="match status" value="3"/>
</dbReference>
<dbReference type="CDD" id="cd13901">
    <property type="entry name" value="CuRO_3_MaLCC_like"/>
    <property type="match status" value="1"/>
</dbReference>
<evidence type="ECO:0000313" key="8">
    <source>
        <dbReference type="EMBL" id="KAK4466020.1"/>
    </source>
</evidence>
<dbReference type="Pfam" id="PF07732">
    <property type="entry name" value="Cu-oxidase_3"/>
    <property type="match status" value="1"/>
</dbReference>
<evidence type="ECO:0000256" key="4">
    <source>
        <dbReference type="ARBA" id="ARBA00023008"/>
    </source>
</evidence>
<dbReference type="CDD" id="cd13854">
    <property type="entry name" value="CuRO_1_MaLCC_like"/>
    <property type="match status" value="1"/>
</dbReference>
<dbReference type="GO" id="GO:0016491">
    <property type="term" value="F:oxidoreductase activity"/>
    <property type="evidence" value="ECO:0007669"/>
    <property type="project" value="UniProtKB-KW"/>
</dbReference>
<gene>
    <name evidence="8" type="ORF">QBC42DRAFT_259843</name>
</gene>
<dbReference type="InterPro" id="IPR002355">
    <property type="entry name" value="Cu_oxidase_Cu_BS"/>
</dbReference>
<dbReference type="FunFam" id="2.60.40.420:FF:000021">
    <property type="entry name" value="Extracellular dihydrogeodin oxidase/laccase"/>
    <property type="match status" value="1"/>
</dbReference>
<accession>A0AAV9I1D0</accession>
<dbReference type="Pfam" id="PF00394">
    <property type="entry name" value="Cu-oxidase"/>
    <property type="match status" value="1"/>
</dbReference>